<accession>A0A0C3AW27</accession>
<evidence type="ECO:0000313" key="2">
    <source>
        <dbReference type="Proteomes" id="UP000054166"/>
    </source>
</evidence>
<dbReference type="InParanoid" id="A0A0C3AW27"/>
<keyword evidence="2" id="KW-1185">Reference proteome</keyword>
<evidence type="ECO:0000313" key="1">
    <source>
        <dbReference type="EMBL" id="KIM78213.1"/>
    </source>
</evidence>
<proteinExistence type="predicted"/>
<organism evidence="1 2">
    <name type="scientific">Piloderma croceum (strain F 1598)</name>
    <dbReference type="NCBI Taxonomy" id="765440"/>
    <lineage>
        <taxon>Eukaryota</taxon>
        <taxon>Fungi</taxon>
        <taxon>Dikarya</taxon>
        <taxon>Basidiomycota</taxon>
        <taxon>Agaricomycotina</taxon>
        <taxon>Agaricomycetes</taxon>
        <taxon>Agaricomycetidae</taxon>
        <taxon>Atheliales</taxon>
        <taxon>Atheliaceae</taxon>
        <taxon>Piloderma</taxon>
    </lineage>
</organism>
<dbReference type="EMBL" id="KN833018">
    <property type="protein sequence ID" value="KIM78213.1"/>
    <property type="molecule type" value="Genomic_DNA"/>
</dbReference>
<reference evidence="2" key="2">
    <citation type="submission" date="2015-01" db="EMBL/GenBank/DDBJ databases">
        <title>Evolutionary Origins and Diversification of the Mycorrhizal Mutualists.</title>
        <authorList>
            <consortium name="DOE Joint Genome Institute"/>
            <consortium name="Mycorrhizal Genomics Consortium"/>
            <person name="Kohler A."/>
            <person name="Kuo A."/>
            <person name="Nagy L.G."/>
            <person name="Floudas D."/>
            <person name="Copeland A."/>
            <person name="Barry K.W."/>
            <person name="Cichocki N."/>
            <person name="Veneault-Fourrey C."/>
            <person name="LaButti K."/>
            <person name="Lindquist E.A."/>
            <person name="Lipzen A."/>
            <person name="Lundell T."/>
            <person name="Morin E."/>
            <person name="Murat C."/>
            <person name="Riley R."/>
            <person name="Ohm R."/>
            <person name="Sun H."/>
            <person name="Tunlid A."/>
            <person name="Henrissat B."/>
            <person name="Grigoriev I.V."/>
            <person name="Hibbett D.S."/>
            <person name="Martin F."/>
        </authorList>
    </citation>
    <scope>NUCLEOTIDE SEQUENCE [LARGE SCALE GENOMIC DNA]</scope>
    <source>
        <strain evidence="2">F 1598</strain>
    </source>
</reference>
<dbReference type="HOGENOM" id="CLU_2159365_0_0_1"/>
<gene>
    <name evidence="1" type="ORF">PILCRDRAFT_599760</name>
</gene>
<reference evidence="1 2" key="1">
    <citation type="submission" date="2014-04" db="EMBL/GenBank/DDBJ databases">
        <authorList>
            <consortium name="DOE Joint Genome Institute"/>
            <person name="Kuo A."/>
            <person name="Tarkka M."/>
            <person name="Buscot F."/>
            <person name="Kohler A."/>
            <person name="Nagy L.G."/>
            <person name="Floudas D."/>
            <person name="Copeland A."/>
            <person name="Barry K.W."/>
            <person name="Cichocki N."/>
            <person name="Veneault-Fourrey C."/>
            <person name="LaButti K."/>
            <person name="Lindquist E.A."/>
            <person name="Lipzen A."/>
            <person name="Lundell T."/>
            <person name="Morin E."/>
            <person name="Murat C."/>
            <person name="Sun H."/>
            <person name="Tunlid A."/>
            <person name="Henrissat B."/>
            <person name="Grigoriev I.V."/>
            <person name="Hibbett D.S."/>
            <person name="Martin F."/>
            <person name="Nordberg H.P."/>
            <person name="Cantor M.N."/>
            <person name="Hua S.X."/>
        </authorList>
    </citation>
    <scope>NUCLEOTIDE SEQUENCE [LARGE SCALE GENOMIC DNA]</scope>
    <source>
        <strain evidence="1 2">F 1598</strain>
    </source>
</reference>
<name>A0A0C3AW27_PILCF</name>
<protein>
    <submittedName>
        <fullName evidence="1">Uncharacterized protein</fullName>
    </submittedName>
</protein>
<dbReference type="Proteomes" id="UP000054166">
    <property type="component" value="Unassembled WGS sequence"/>
</dbReference>
<sequence length="111" mass="12462">MRLMDSRLDSPPELRNCMETKTRRMPGAAWRTLIICYQQHHAVNLPDKDFIAFQTVKPCCTSLLVSFRVAGSSIWPPGDSQLCASISSTVFSFSSPVACLSNWTTRRPQDP</sequence>
<dbReference type="AlphaFoldDB" id="A0A0C3AW27"/>